<keyword evidence="1" id="KW-0732">Signal</keyword>
<evidence type="ECO:0000313" key="2">
    <source>
        <dbReference type="EMBL" id="OAN40557.1"/>
    </source>
</evidence>
<dbReference type="Proteomes" id="UP000078287">
    <property type="component" value="Unassembled WGS sequence"/>
</dbReference>
<feature type="signal peptide" evidence="1">
    <location>
        <begin position="1"/>
        <end position="23"/>
    </location>
</feature>
<dbReference type="SUPFAM" id="SSF63829">
    <property type="entry name" value="Calcium-dependent phosphotriesterase"/>
    <property type="match status" value="1"/>
</dbReference>
<evidence type="ECO:0000256" key="1">
    <source>
        <dbReference type="SAM" id="SignalP"/>
    </source>
</evidence>
<dbReference type="OrthoDB" id="510492at2"/>
<gene>
    <name evidence="2" type="ORF">A6A03_04405</name>
</gene>
<dbReference type="AlphaFoldDB" id="A0A178M1P5"/>
<comment type="caution">
    <text evidence="2">The sequence shown here is derived from an EMBL/GenBank/DDBJ whole genome shotgun (WGS) entry which is preliminary data.</text>
</comment>
<dbReference type="RefSeq" id="WP_066790878.1">
    <property type="nucleotide sequence ID" value="NZ_LWQS01000093.1"/>
</dbReference>
<accession>A0A178M1P5</accession>
<name>A0A178M1P5_9CHLR</name>
<evidence type="ECO:0008006" key="4">
    <source>
        <dbReference type="Google" id="ProtNLM"/>
    </source>
</evidence>
<dbReference type="EMBL" id="LWQS01000093">
    <property type="protein sequence ID" value="OAN40557.1"/>
    <property type="molecule type" value="Genomic_DNA"/>
</dbReference>
<evidence type="ECO:0000313" key="3">
    <source>
        <dbReference type="Proteomes" id="UP000078287"/>
    </source>
</evidence>
<organism evidence="2 3">
    <name type="scientific">Chloroflexus islandicus</name>
    <dbReference type="NCBI Taxonomy" id="1707952"/>
    <lineage>
        <taxon>Bacteria</taxon>
        <taxon>Bacillati</taxon>
        <taxon>Chloroflexota</taxon>
        <taxon>Chloroflexia</taxon>
        <taxon>Chloroflexales</taxon>
        <taxon>Chloroflexineae</taxon>
        <taxon>Chloroflexaceae</taxon>
        <taxon>Chloroflexus</taxon>
    </lineage>
</organism>
<dbReference type="STRING" id="1707952.A6A03_04405"/>
<proteinExistence type="predicted"/>
<feature type="chain" id="PRO_5008091621" description="Pyrrolo-quinoline quinone" evidence="1">
    <location>
        <begin position="24"/>
        <end position="463"/>
    </location>
</feature>
<protein>
    <recommendedName>
        <fullName evidence="4">Pyrrolo-quinoline quinone</fullName>
    </recommendedName>
</protein>
<sequence length="463" mass="47293">MHRFLLIISLLFVVTLAYVQAQANPVTVWVPLVQAPSPTVAGYLGSAQDDTLVAAGFATTGALVLAGNVPALAGAPETIVPGGGAGALIHIAADGRTISRVVRVAATLNHAALADDGSAVACGPDGVIVLEPDLATVRWRVTPGAIARCAIGADGRVAALRAADRTVLVYPPAGGAPLAIAVACTAVADIALDAANGLLVATGYTQAASDLKVAFLRAYRLTDGSVAWQRYGFSAAAVKGANLTADSEGRRLALGADSMLYFAGFTDGGNSIFGRDPADLSRVLSASELITFDQFNNPFNLSGAKSLAWYGRFDPATGALLRGQWLLTRLSDGKGNSITIRALAAAADGTLLVVGDTACCLQGRSAMQLFGQTLGNYELGEPFALVVSPDFGQRRLWTALAAPGATAGSSPAIAAALTNDRLVLAVNVTPNTANTRALVTVGNPVFATSNGGSEGYYLLMARP</sequence>
<reference evidence="2 3" key="1">
    <citation type="submission" date="2016-04" db="EMBL/GenBank/DDBJ databases">
        <title>Chloroflexus islandicus sp. nov., a thermophilic filamentous anoxygenic phototrophic bacterium from geyser Strokkur (Iceland).</title>
        <authorList>
            <person name="Gaisin V.A."/>
            <person name="Kalashnikov A.M."/>
            <person name="Sukhacheva M.V."/>
            <person name="Grouzdev D.S."/>
            <person name="Ivanov T.M."/>
            <person name="Kuznetsov B."/>
            <person name="Gorlenko V.M."/>
        </authorList>
    </citation>
    <scope>NUCLEOTIDE SEQUENCE [LARGE SCALE GENOMIC DNA]</scope>
    <source>
        <strain evidence="3">isl-2</strain>
    </source>
</reference>
<keyword evidence="3" id="KW-1185">Reference proteome</keyword>